<comment type="caution">
    <text evidence="3">The sequence shown here is derived from an EMBL/GenBank/DDBJ whole genome shotgun (WGS) entry which is preliminary data.</text>
</comment>
<dbReference type="Pfam" id="PF07693">
    <property type="entry name" value="KAP_NTPase"/>
    <property type="match status" value="1"/>
</dbReference>
<dbReference type="Proteomes" id="UP001066276">
    <property type="component" value="Chromosome 9"/>
</dbReference>
<evidence type="ECO:0000313" key="3">
    <source>
        <dbReference type="EMBL" id="KAJ1106814.1"/>
    </source>
</evidence>
<evidence type="ECO:0000259" key="2">
    <source>
        <dbReference type="Pfam" id="PF07693"/>
    </source>
</evidence>
<protein>
    <recommendedName>
        <fullName evidence="2">KAP NTPase domain-containing protein</fullName>
    </recommendedName>
</protein>
<dbReference type="InterPro" id="IPR052754">
    <property type="entry name" value="NTPase_KAP_P-loop"/>
</dbReference>
<dbReference type="InterPro" id="IPR011646">
    <property type="entry name" value="KAP_P-loop"/>
</dbReference>
<dbReference type="EMBL" id="JANPWB010000013">
    <property type="protein sequence ID" value="KAJ1106814.1"/>
    <property type="molecule type" value="Genomic_DNA"/>
</dbReference>
<feature type="domain" description="KAP NTPase" evidence="2">
    <location>
        <begin position="15"/>
        <end position="373"/>
    </location>
</feature>
<name>A0AAV7MUI4_PLEWA</name>
<feature type="transmembrane region" description="Helical" evidence="1">
    <location>
        <begin position="172"/>
        <end position="191"/>
    </location>
</feature>
<reference evidence="3" key="1">
    <citation type="journal article" date="2022" name="bioRxiv">
        <title>Sequencing and chromosome-scale assembly of the giantPleurodeles waltlgenome.</title>
        <authorList>
            <person name="Brown T."/>
            <person name="Elewa A."/>
            <person name="Iarovenko S."/>
            <person name="Subramanian E."/>
            <person name="Araus A.J."/>
            <person name="Petzold A."/>
            <person name="Susuki M."/>
            <person name="Suzuki K.-i.T."/>
            <person name="Hayashi T."/>
            <person name="Toyoda A."/>
            <person name="Oliveira C."/>
            <person name="Osipova E."/>
            <person name="Leigh N.D."/>
            <person name="Simon A."/>
            <person name="Yun M.H."/>
        </authorList>
    </citation>
    <scope>NUCLEOTIDE SEQUENCE</scope>
    <source>
        <strain evidence="3">20211129_DDA</strain>
        <tissue evidence="3">Liver</tissue>
    </source>
</reference>
<evidence type="ECO:0000313" key="4">
    <source>
        <dbReference type="Proteomes" id="UP001066276"/>
    </source>
</evidence>
<keyword evidence="4" id="KW-1185">Reference proteome</keyword>
<dbReference type="AlphaFoldDB" id="A0AAV7MUI4"/>
<dbReference type="PANTHER" id="PTHR22674">
    <property type="entry name" value="NTPASE, KAP FAMILY P-LOOP DOMAIN-CONTAINING 1"/>
    <property type="match status" value="1"/>
</dbReference>
<dbReference type="PANTHER" id="PTHR22674:SF4">
    <property type="entry name" value="NTPASE KAP FAMILY P-LOOP DOMAIN-CONTAINING PROTEIN 1"/>
    <property type="match status" value="1"/>
</dbReference>
<evidence type="ECO:0000256" key="1">
    <source>
        <dbReference type="SAM" id="Phobius"/>
    </source>
</evidence>
<accession>A0AAV7MUI4</accession>
<gene>
    <name evidence="3" type="ORF">NDU88_004212</name>
</gene>
<feature type="transmembrane region" description="Helical" evidence="1">
    <location>
        <begin position="203"/>
        <end position="227"/>
    </location>
</feature>
<organism evidence="3 4">
    <name type="scientific">Pleurodeles waltl</name>
    <name type="common">Iberian ribbed newt</name>
    <dbReference type="NCBI Taxonomy" id="8319"/>
    <lineage>
        <taxon>Eukaryota</taxon>
        <taxon>Metazoa</taxon>
        <taxon>Chordata</taxon>
        <taxon>Craniata</taxon>
        <taxon>Vertebrata</taxon>
        <taxon>Euteleostomi</taxon>
        <taxon>Amphibia</taxon>
        <taxon>Batrachia</taxon>
        <taxon>Caudata</taxon>
        <taxon>Salamandroidea</taxon>
        <taxon>Salamandridae</taxon>
        <taxon>Pleurodelinae</taxon>
        <taxon>Pleurodeles</taxon>
    </lineage>
</organism>
<keyword evidence="1" id="KW-1133">Transmembrane helix</keyword>
<keyword evidence="1" id="KW-0472">Membrane</keyword>
<proteinExistence type="predicted"/>
<sequence>MSLPGKQTEDDIYCACLSKSLCHISTPVTVGFYAPFGSRVYMLLDRITKCMREEASRIEEKESYLSREKPRRPEGLGFLCLLWHLLFYKPLVTDRNIERKNIQFVFVPFSAWQYAGSDRLWAGLVTTLCDRVRSHFGALPIGLYNALGNPPKRAPDLDGEEWVFKKKFCIKLCLAIVVFVVGIVLLFVPVWTHHENEVEPGNLYTVLGSAAAIISGSGMLMTVFKVGKNVVISQKKKIERMINSQKFSTQMGFMSEVKKEIEVITNLVKCMEIFQKQKIRIVLQITSLELCAPDKVVGVLDAMNTLLSDRSAPFISILVVDPSIIVSCLESASSMKGMADNGYMFLNRTVTLPFSVPPLGTRNKLQLLRKAVQGTEDLIDWPCRNDVNRGTKTGIAESARLLRDELAAEDETEKDEESGTSPSPGRYIQDAFHVLHSDQEHLHEYIPDSIAQMRRIVNTIPVTIHLLILNRVLSKSLTPKSVAAWVVLSNQWPCRLSWILQCIEDKQQIGTSDDFEARLLWDIFRDGSKELYSMKEGLKNILDLDADPEVFQRFLSIDFPFTVQDAKSFLKCTVSLDKSIKYKMGLIRGVNNLGKDWGDKTET</sequence>
<keyword evidence="1" id="KW-0812">Transmembrane</keyword>